<dbReference type="Gene3D" id="3.20.20.150">
    <property type="entry name" value="Divalent-metal-dependent TIM barrel enzymes"/>
    <property type="match status" value="1"/>
</dbReference>
<evidence type="ECO:0000313" key="6">
    <source>
        <dbReference type="Proteomes" id="UP000198922"/>
    </source>
</evidence>
<evidence type="ECO:0000259" key="4">
    <source>
        <dbReference type="Pfam" id="PF01261"/>
    </source>
</evidence>
<dbReference type="InterPro" id="IPR013022">
    <property type="entry name" value="Xyl_isomerase-like_TIM-brl"/>
</dbReference>
<dbReference type="GO" id="GO:0046487">
    <property type="term" value="P:glyoxylate metabolic process"/>
    <property type="evidence" value="ECO:0007669"/>
    <property type="project" value="TreeGrafter"/>
</dbReference>
<feature type="active site" description="Proton donor/acceptor" evidence="3">
    <location>
        <position position="139"/>
    </location>
</feature>
<feature type="active site" description="Proton donor/acceptor" evidence="3">
    <location>
        <position position="236"/>
    </location>
</feature>
<dbReference type="STRING" id="521013.SAMN04488567_3646"/>
<dbReference type="RefSeq" id="WP_090114385.1">
    <property type="nucleotide sequence ID" value="NZ_FNAT01000008.1"/>
</dbReference>
<dbReference type="PANTHER" id="PTHR43489">
    <property type="entry name" value="ISOMERASE"/>
    <property type="match status" value="1"/>
</dbReference>
<keyword evidence="6" id="KW-1185">Reference proteome</keyword>
<protein>
    <submittedName>
        <fullName evidence="5">Hydroxypyruvate isomerase</fullName>
    </submittedName>
</protein>
<organism evidence="5 6">
    <name type="scientific">Limimaricola pyoseonensis</name>
    <dbReference type="NCBI Taxonomy" id="521013"/>
    <lineage>
        <taxon>Bacteria</taxon>
        <taxon>Pseudomonadati</taxon>
        <taxon>Pseudomonadota</taxon>
        <taxon>Alphaproteobacteria</taxon>
        <taxon>Rhodobacterales</taxon>
        <taxon>Paracoccaceae</taxon>
        <taxon>Limimaricola</taxon>
    </lineage>
</organism>
<dbReference type="InterPro" id="IPR036237">
    <property type="entry name" value="Xyl_isomerase-like_sf"/>
</dbReference>
<dbReference type="PIRSF" id="PIRSF006241">
    <property type="entry name" value="HyI"/>
    <property type="match status" value="1"/>
</dbReference>
<feature type="domain" description="Xylose isomerase-like TIM barrel" evidence="4">
    <location>
        <begin position="20"/>
        <end position="252"/>
    </location>
</feature>
<dbReference type="PANTHER" id="PTHR43489:SF6">
    <property type="entry name" value="HYDROXYPYRUVATE ISOMERASE-RELATED"/>
    <property type="match status" value="1"/>
</dbReference>
<evidence type="ECO:0000256" key="3">
    <source>
        <dbReference type="PIRSR" id="PIRSR006241-50"/>
    </source>
</evidence>
<keyword evidence="5" id="KW-0670">Pyruvate</keyword>
<evidence type="ECO:0000256" key="1">
    <source>
        <dbReference type="ARBA" id="ARBA00023235"/>
    </source>
</evidence>
<dbReference type="InterPro" id="IPR050417">
    <property type="entry name" value="Sugar_Epim/Isomerase"/>
</dbReference>
<evidence type="ECO:0000256" key="2">
    <source>
        <dbReference type="PIRNR" id="PIRNR006241"/>
    </source>
</evidence>
<name>A0A1G7J575_9RHOB</name>
<gene>
    <name evidence="5" type="ORF">SAMN04488567_3646</name>
</gene>
<accession>A0A1G7J575</accession>
<dbReference type="Pfam" id="PF01261">
    <property type="entry name" value="AP_endonuc_2"/>
    <property type="match status" value="1"/>
</dbReference>
<keyword evidence="1 2" id="KW-0413">Isomerase</keyword>
<proteinExistence type="inferred from homology"/>
<dbReference type="GO" id="GO:0008903">
    <property type="term" value="F:hydroxypyruvate isomerase activity"/>
    <property type="evidence" value="ECO:0007669"/>
    <property type="project" value="TreeGrafter"/>
</dbReference>
<dbReference type="InterPro" id="IPR026040">
    <property type="entry name" value="HyI-like"/>
</dbReference>
<evidence type="ECO:0000313" key="5">
    <source>
        <dbReference type="EMBL" id="SDF20080.1"/>
    </source>
</evidence>
<dbReference type="AlphaFoldDB" id="A0A1G7J575"/>
<dbReference type="OrthoDB" id="9786584at2"/>
<dbReference type="EMBL" id="FNAT01000008">
    <property type="protein sequence ID" value="SDF20080.1"/>
    <property type="molecule type" value="Genomic_DNA"/>
</dbReference>
<dbReference type="Proteomes" id="UP000198922">
    <property type="component" value="Unassembled WGS sequence"/>
</dbReference>
<dbReference type="SUPFAM" id="SSF51658">
    <property type="entry name" value="Xylose isomerase-like"/>
    <property type="match status" value="1"/>
</dbReference>
<comment type="similarity">
    <text evidence="2">Belongs to the hyi family.</text>
</comment>
<reference evidence="6" key="1">
    <citation type="submission" date="2016-10" db="EMBL/GenBank/DDBJ databases">
        <authorList>
            <person name="Varghese N."/>
            <person name="Submissions S."/>
        </authorList>
    </citation>
    <scope>NUCLEOTIDE SEQUENCE [LARGE SCALE GENOMIC DNA]</scope>
    <source>
        <strain evidence="6">DSM 21424</strain>
    </source>
</reference>
<sequence>MGFSANLGFLFTEHALPDAVRAAARAGFAAIECHEPYATDPGALRAVLDETGLPLIGLNARRGDAARGEFGLAALAGREADARDAIAEAVIYAAEAGAGFVHVLAGRSGGGAAAETVFREALAFACDLAGEAGIGVLIEPINRRDVPGYHIAHADAAGETIAALGRPNLKLMYDCYHAGMAGRDIRADLAAHLDHLGHVQIAALPDRGEPDRGEIDYAALLADLRGLGWSRPVGAEYRPRAGWTEEGLGWLSAFPAEA</sequence>